<dbReference type="PANTHER" id="PTHR33173">
    <property type="match status" value="1"/>
</dbReference>
<comment type="caution">
    <text evidence="2">The sequence shown here is derived from an EMBL/GenBank/DDBJ whole genome shotgun (WGS) entry which is preliminary data.</text>
</comment>
<dbReference type="Proteomes" id="UP001234178">
    <property type="component" value="Unassembled WGS sequence"/>
</dbReference>
<feature type="region of interest" description="Disordered" evidence="1">
    <location>
        <begin position="455"/>
        <end position="474"/>
    </location>
</feature>
<proteinExistence type="predicted"/>
<dbReference type="PANTHER" id="PTHR33173:SF2">
    <property type="entry name" value="MYND-TYPE DOMAIN-CONTAINING PROTEIN"/>
    <property type="match status" value="1"/>
</dbReference>
<name>A0ABR0ARG4_9CRUS</name>
<evidence type="ECO:0000256" key="1">
    <source>
        <dbReference type="SAM" id="MobiDB-lite"/>
    </source>
</evidence>
<reference evidence="2 3" key="1">
    <citation type="journal article" date="2023" name="Nucleic Acids Res.">
        <title>The hologenome of Daphnia magna reveals possible DNA methylation and microbiome-mediated evolution of the host genome.</title>
        <authorList>
            <person name="Chaturvedi A."/>
            <person name="Li X."/>
            <person name="Dhandapani V."/>
            <person name="Marshall H."/>
            <person name="Kissane S."/>
            <person name="Cuenca-Cambronero M."/>
            <person name="Asole G."/>
            <person name="Calvet F."/>
            <person name="Ruiz-Romero M."/>
            <person name="Marangio P."/>
            <person name="Guigo R."/>
            <person name="Rago D."/>
            <person name="Mirbahai L."/>
            <person name="Eastwood N."/>
            <person name="Colbourne J.K."/>
            <person name="Zhou J."/>
            <person name="Mallon E."/>
            <person name="Orsini L."/>
        </authorList>
    </citation>
    <scope>NUCLEOTIDE SEQUENCE [LARGE SCALE GENOMIC DNA]</scope>
    <source>
        <strain evidence="2">LRV0_1</strain>
    </source>
</reference>
<evidence type="ECO:0000313" key="2">
    <source>
        <dbReference type="EMBL" id="KAK4027686.1"/>
    </source>
</evidence>
<sequence length="563" mass="64009">MVSLSEDATAAVGKRQYNSTTNSIYGFSLPLQPNGLPNWKDSVINSALDAVRMFSTYKRATVLIVVMAQPMGDGIPPIRICSFGSDNTFKTTDVKHRLQTIVSLLKTEGIIVLTYSADGDSRELKAMREMLQLEVVQRTNAEKVFPGNSCPWFVSKIDKDAPISVQDTIHEGAKMRTRLLKDKKPMPFGNKTACRENLVVLVGLVTKDQHLLQERDLLPEDKMNYDAVGRLTRPELRDLLKKYVPGSEGTIFYLKLMEYATTSYLDKQMSPVDRIYRLWFAVFAVRYWRYWMLCDETYPLVKHFFTSNAYQCLEVNAHSLVLIELRLQELELADLFLPFNFGSQQCETYFKALRSFTPVGSTQINFAKVDVNIIATAEGNAHGIVYPRHINHLERFGGTKLAMEQVKHPSKNEIVATIKRALRDAKFELNELGVLLDVADKECFKYDPRLASTSTSSELEDIASPQVDDCDDPDNEIERDEIDNAMDERDRQDIEVLKILFDADFPDFSNRLSAAKTKNGTVDPFSITLEPTQFVRIPDKNNKLRIVKKKCYRLVFGIRGSST</sequence>
<gene>
    <name evidence="2" type="ORF">OUZ56_016733</name>
</gene>
<organism evidence="2 3">
    <name type="scientific">Daphnia magna</name>
    <dbReference type="NCBI Taxonomy" id="35525"/>
    <lineage>
        <taxon>Eukaryota</taxon>
        <taxon>Metazoa</taxon>
        <taxon>Ecdysozoa</taxon>
        <taxon>Arthropoda</taxon>
        <taxon>Crustacea</taxon>
        <taxon>Branchiopoda</taxon>
        <taxon>Diplostraca</taxon>
        <taxon>Cladocera</taxon>
        <taxon>Anomopoda</taxon>
        <taxon>Daphniidae</taxon>
        <taxon>Daphnia</taxon>
    </lineage>
</organism>
<evidence type="ECO:0000313" key="3">
    <source>
        <dbReference type="Proteomes" id="UP001234178"/>
    </source>
</evidence>
<keyword evidence="3" id="KW-1185">Reference proteome</keyword>
<protein>
    <submittedName>
        <fullName evidence="2">Uncharacterized protein</fullName>
    </submittedName>
</protein>
<dbReference type="EMBL" id="JAOYFB010000038">
    <property type="protein sequence ID" value="KAK4027686.1"/>
    <property type="molecule type" value="Genomic_DNA"/>
</dbReference>
<accession>A0ABR0ARG4</accession>